<feature type="region of interest" description="Disordered" evidence="1">
    <location>
        <begin position="197"/>
        <end position="216"/>
    </location>
</feature>
<organism evidence="3 4">
    <name type="scientific">Ophiostoma piceae (strain UAMH 11346)</name>
    <name type="common">Sap stain fungus</name>
    <dbReference type="NCBI Taxonomy" id="1262450"/>
    <lineage>
        <taxon>Eukaryota</taxon>
        <taxon>Fungi</taxon>
        <taxon>Dikarya</taxon>
        <taxon>Ascomycota</taxon>
        <taxon>Pezizomycotina</taxon>
        <taxon>Sordariomycetes</taxon>
        <taxon>Sordariomycetidae</taxon>
        <taxon>Ophiostomatales</taxon>
        <taxon>Ophiostomataceae</taxon>
        <taxon>Ophiostoma</taxon>
    </lineage>
</organism>
<dbReference type="HOGENOM" id="CLU_702264_0_0_1"/>
<proteinExistence type="predicted"/>
<keyword evidence="2" id="KW-1133">Transmembrane helix</keyword>
<keyword evidence="4" id="KW-1185">Reference proteome</keyword>
<gene>
    <name evidence="3" type="ORF">F503_06266</name>
</gene>
<accession>S3BW19</accession>
<dbReference type="EMBL" id="KE148159">
    <property type="protein sequence ID" value="EPE04717.1"/>
    <property type="molecule type" value="Genomic_DNA"/>
</dbReference>
<keyword evidence="2" id="KW-0472">Membrane</keyword>
<evidence type="ECO:0000256" key="1">
    <source>
        <dbReference type="SAM" id="MobiDB-lite"/>
    </source>
</evidence>
<sequence>MSADDSGPLGSWLATLVVPVFFSSGVIVRIISGIFIASHAHGGDLATSTGALDDQRVAAVPLRVQAEDVVAALERCEGVRLVECLQTDLECLGRDVHAAHIPHNLALLLCRSLDLLHLVVVLRQLLEVLVAARCRLQLGRDQALDRERRGRLDGDAGQAGQNGQLAGNIHAVEVVARVGLGVAELLGRGDLGRPLAGRDAGGRVGGRKRVEEEGQGAAEDTLDLGDLIASVDEVVDGRDEGQAGTARGLVVDLGARSGGRVEDVLPQLEGAGKGLLVGGHDADAAAQELGVGIRDVLGRGVVDKDDLGGGDGEVVDEGGQGERLGLGGGKGRSGAGNVDLGIVGRVDGLLAGGDVAEAKADGRATGGQGSKLAQEALAHATGAWLRSVRRSRQ</sequence>
<evidence type="ECO:0000256" key="2">
    <source>
        <dbReference type="SAM" id="Phobius"/>
    </source>
</evidence>
<feature type="compositionally biased region" description="Gly residues" evidence="1">
    <location>
        <begin position="321"/>
        <end position="333"/>
    </location>
</feature>
<evidence type="ECO:0000313" key="3">
    <source>
        <dbReference type="EMBL" id="EPE04717.1"/>
    </source>
</evidence>
<protein>
    <submittedName>
        <fullName evidence="3">Uncharacterized protein</fullName>
    </submittedName>
</protein>
<name>S3BW19_OPHP1</name>
<dbReference type="AlphaFoldDB" id="S3BW19"/>
<evidence type="ECO:0000313" key="4">
    <source>
        <dbReference type="Proteomes" id="UP000016923"/>
    </source>
</evidence>
<reference evidence="3 4" key="1">
    <citation type="journal article" date="2013" name="BMC Genomics">
        <title>The genome and transcriptome of the pine saprophyte Ophiostoma piceae, and a comparison with the bark beetle-associated pine pathogen Grosmannia clavigera.</title>
        <authorList>
            <person name="Haridas S."/>
            <person name="Wang Y."/>
            <person name="Lim L."/>
            <person name="Massoumi Alamouti S."/>
            <person name="Jackman S."/>
            <person name="Docking R."/>
            <person name="Robertson G."/>
            <person name="Birol I."/>
            <person name="Bohlmann J."/>
            <person name="Breuil C."/>
        </authorList>
    </citation>
    <scope>NUCLEOTIDE SEQUENCE [LARGE SCALE GENOMIC DNA]</scope>
    <source>
        <strain evidence="3 4">UAMH 11346</strain>
    </source>
</reference>
<feature type="transmembrane region" description="Helical" evidence="2">
    <location>
        <begin position="12"/>
        <end position="31"/>
    </location>
</feature>
<dbReference type="VEuPathDB" id="FungiDB:F503_06266"/>
<keyword evidence="2" id="KW-0812">Transmembrane</keyword>
<feature type="region of interest" description="Disordered" evidence="1">
    <location>
        <begin position="307"/>
        <end position="333"/>
    </location>
</feature>
<dbReference type="Proteomes" id="UP000016923">
    <property type="component" value="Unassembled WGS sequence"/>
</dbReference>